<keyword evidence="1" id="KW-0732">Signal</keyword>
<evidence type="ECO:0000313" key="2">
    <source>
        <dbReference type="EMBL" id="ALN81209.1"/>
    </source>
</evidence>
<feature type="signal peptide" evidence="1">
    <location>
        <begin position="1"/>
        <end position="22"/>
    </location>
</feature>
<gene>
    <name evidence="2" type="ORF">LA76x_3081</name>
</gene>
<evidence type="ECO:0000313" key="3">
    <source>
        <dbReference type="Proteomes" id="UP000060787"/>
    </source>
</evidence>
<dbReference type="PATRIC" id="fig|84531.8.peg.3090"/>
<accession>A0A0S2FCE0</accession>
<organism evidence="2 3">
    <name type="scientific">Lysobacter antibioticus</name>
    <dbReference type="NCBI Taxonomy" id="84531"/>
    <lineage>
        <taxon>Bacteria</taxon>
        <taxon>Pseudomonadati</taxon>
        <taxon>Pseudomonadota</taxon>
        <taxon>Gammaproteobacteria</taxon>
        <taxon>Lysobacterales</taxon>
        <taxon>Lysobacteraceae</taxon>
        <taxon>Lysobacter</taxon>
    </lineage>
</organism>
<sequence>MRQTRISVLLSVLLACGASAQAGSPAADNGSHHANQRVLYPRDSRPFGKSMSTWGETASQWVYAQPLERSPLYDPTGANCAVDQHGPVWYIARIAGPPVFSGTRHCTIPRGKSILLYIGAVVNTYPCPDPNFEPPPGQSLYDFLRQDAAAAMDTVNLLEVSLDGRPIRDVFGYRYASDNLFSIKGDLSLRPRMDGCITGAWQPAVVDGFFMMFKPLAPGSHTLVVHGTNTIGHDKTFTYYLTAE</sequence>
<protein>
    <submittedName>
        <fullName evidence="2">Uncharacterized protein</fullName>
    </submittedName>
</protein>
<evidence type="ECO:0000256" key="1">
    <source>
        <dbReference type="SAM" id="SignalP"/>
    </source>
</evidence>
<dbReference type="Proteomes" id="UP000060787">
    <property type="component" value="Chromosome"/>
</dbReference>
<proteinExistence type="predicted"/>
<reference evidence="2 3" key="1">
    <citation type="journal article" date="2015" name="BMC Genomics">
        <title>Comparative genomics and metabolic profiling of the genus Lysobacter.</title>
        <authorList>
            <person name="de Bruijn I."/>
            <person name="Cheng X."/>
            <person name="de Jager V."/>
            <person name="Exposito R.G."/>
            <person name="Watrous J."/>
            <person name="Patel N."/>
            <person name="Postma J."/>
            <person name="Dorrestein P.C."/>
            <person name="Kobayashi D."/>
            <person name="Raaijmakers J.M."/>
        </authorList>
    </citation>
    <scope>NUCLEOTIDE SEQUENCE [LARGE SCALE GENOMIC DNA]</scope>
    <source>
        <strain evidence="2 3">76</strain>
    </source>
</reference>
<feature type="chain" id="PRO_5006597193" evidence="1">
    <location>
        <begin position="23"/>
        <end position="244"/>
    </location>
</feature>
<dbReference type="EMBL" id="CP011129">
    <property type="protein sequence ID" value="ALN81209.1"/>
    <property type="molecule type" value="Genomic_DNA"/>
</dbReference>
<dbReference type="eggNOG" id="ENOG5032YH8">
    <property type="taxonomic scope" value="Bacteria"/>
</dbReference>
<dbReference type="PROSITE" id="PS51257">
    <property type="entry name" value="PROKAR_LIPOPROTEIN"/>
    <property type="match status" value="1"/>
</dbReference>
<dbReference type="RefSeq" id="WP_057918318.1">
    <property type="nucleotide sequence ID" value="NZ_CP011129.1"/>
</dbReference>
<keyword evidence="3" id="KW-1185">Reference proteome</keyword>
<dbReference type="KEGG" id="lab:LA76x_3081"/>
<dbReference type="AlphaFoldDB" id="A0A0S2FCE0"/>
<name>A0A0S2FCE0_LYSAN</name>